<evidence type="ECO:0000256" key="1">
    <source>
        <dbReference type="ARBA" id="ARBA00001231"/>
    </source>
</evidence>
<gene>
    <name evidence="7" type="primary">nagZ</name>
    <name evidence="7" type="ORF">LMG7974_01045</name>
</gene>
<dbReference type="Gene3D" id="3.20.20.300">
    <property type="entry name" value="Glycoside hydrolase, family 3, N-terminal domain"/>
    <property type="match status" value="1"/>
</dbReference>
<dbReference type="SUPFAM" id="SSF51445">
    <property type="entry name" value="(Trans)glycosidases"/>
    <property type="match status" value="1"/>
</dbReference>
<dbReference type="EMBL" id="CAJHOF010000008">
    <property type="protein sequence ID" value="CAD7288555.1"/>
    <property type="molecule type" value="Genomic_DNA"/>
</dbReference>
<dbReference type="InterPro" id="IPR017853">
    <property type="entry name" value="GH"/>
</dbReference>
<organism evidence="7 8">
    <name type="scientific">Campylobacter majalis</name>
    <dbReference type="NCBI Taxonomy" id="2790656"/>
    <lineage>
        <taxon>Bacteria</taxon>
        <taxon>Pseudomonadati</taxon>
        <taxon>Campylobacterota</taxon>
        <taxon>Epsilonproteobacteria</taxon>
        <taxon>Campylobacterales</taxon>
        <taxon>Campylobacteraceae</taxon>
        <taxon>Campylobacter</taxon>
    </lineage>
</organism>
<sequence>MKNLKFLIFFVLIIFVNAKEIGLREQVSQMIIVGFHGKNLNEVTTKAMLSDLSYNRFGGVLLLGRNIQDPNQLQTLTNEIKKRQKNAFISIDEEGGVVTRFKADSFKMNFASALDVASSVDINDAKILYDDMAQKLAQYGINLNFAPVLDLHDELSPIIASKKRAFSKNPAKVSLYASVFIDAMSENSILSTIKHFPGHGSAKQDSHNEKTYIMLTKEALNPFKTLISENKAKLVMIGHIYVKNLDEKYPATLSSIVINGLLRDELGYDGVVVSDDMMMKGVAGLSLKEQIIRYINAGGDILLFSEFKIDGKRTADVVYEYIKQAVNDGEISKQRIKISYDRIMKLKKELK</sequence>
<evidence type="ECO:0000256" key="3">
    <source>
        <dbReference type="ARBA" id="ARBA00012663"/>
    </source>
</evidence>
<dbReference type="PANTHER" id="PTHR30480:SF13">
    <property type="entry name" value="BETA-HEXOSAMINIDASE"/>
    <property type="match status" value="1"/>
</dbReference>
<dbReference type="RefSeq" id="WP_229932846.1">
    <property type="nucleotide sequence ID" value="NZ_CAJHOF010000008.1"/>
</dbReference>
<comment type="caution">
    <text evidence="7">The sequence shown here is derived from an EMBL/GenBank/DDBJ whole genome shotgun (WGS) entry which is preliminary data.</text>
</comment>
<keyword evidence="8" id="KW-1185">Reference proteome</keyword>
<dbReference type="GO" id="GO:0004563">
    <property type="term" value="F:beta-N-acetylhexosaminidase activity"/>
    <property type="evidence" value="ECO:0007669"/>
    <property type="project" value="UniProtKB-EC"/>
</dbReference>
<evidence type="ECO:0000313" key="8">
    <source>
        <dbReference type="Proteomes" id="UP000789803"/>
    </source>
</evidence>
<protein>
    <recommendedName>
        <fullName evidence="3">beta-N-acetylhexosaminidase</fullName>
        <ecNumber evidence="3">3.2.1.52</ecNumber>
    </recommendedName>
</protein>
<dbReference type="PANTHER" id="PTHR30480">
    <property type="entry name" value="BETA-HEXOSAMINIDASE-RELATED"/>
    <property type="match status" value="1"/>
</dbReference>
<reference evidence="7 8" key="1">
    <citation type="submission" date="2020-11" db="EMBL/GenBank/DDBJ databases">
        <authorList>
            <person name="Peeters C."/>
        </authorList>
    </citation>
    <scope>NUCLEOTIDE SEQUENCE [LARGE SCALE GENOMIC DNA]</scope>
    <source>
        <strain evidence="7 8">LMG 7974</strain>
    </source>
</reference>
<keyword evidence="5 7" id="KW-0326">Glycosidase</keyword>
<evidence type="ECO:0000313" key="7">
    <source>
        <dbReference type="EMBL" id="CAD7288555.1"/>
    </source>
</evidence>
<dbReference type="InterPro" id="IPR036962">
    <property type="entry name" value="Glyco_hydro_3_N_sf"/>
</dbReference>
<evidence type="ECO:0000256" key="4">
    <source>
        <dbReference type="ARBA" id="ARBA00022801"/>
    </source>
</evidence>
<evidence type="ECO:0000259" key="6">
    <source>
        <dbReference type="Pfam" id="PF00933"/>
    </source>
</evidence>
<proteinExistence type="inferred from homology"/>
<dbReference type="Proteomes" id="UP000789803">
    <property type="component" value="Unassembled WGS sequence"/>
</dbReference>
<dbReference type="EC" id="3.2.1.52" evidence="3"/>
<dbReference type="InterPro" id="IPR050226">
    <property type="entry name" value="NagZ_Beta-hexosaminidase"/>
</dbReference>
<dbReference type="Pfam" id="PF00933">
    <property type="entry name" value="Glyco_hydro_3"/>
    <property type="match status" value="1"/>
</dbReference>
<comment type="catalytic activity">
    <reaction evidence="1">
        <text>Hydrolysis of terminal non-reducing N-acetyl-D-hexosamine residues in N-acetyl-beta-D-hexosaminides.</text>
        <dbReference type="EC" id="3.2.1.52"/>
    </reaction>
</comment>
<comment type="similarity">
    <text evidence="2">Belongs to the glycosyl hydrolase 3 family.</text>
</comment>
<feature type="domain" description="Glycoside hydrolase family 3 N-terminal" evidence="6">
    <location>
        <begin position="23"/>
        <end position="346"/>
    </location>
</feature>
<dbReference type="InterPro" id="IPR001764">
    <property type="entry name" value="Glyco_hydro_3_N"/>
</dbReference>
<evidence type="ECO:0000256" key="2">
    <source>
        <dbReference type="ARBA" id="ARBA00005336"/>
    </source>
</evidence>
<keyword evidence="4 7" id="KW-0378">Hydrolase</keyword>
<name>A0ABN7K8V6_9BACT</name>
<accession>A0ABN7K8V6</accession>
<evidence type="ECO:0000256" key="5">
    <source>
        <dbReference type="ARBA" id="ARBA00023295"/>
    </source>
</evidence>